<dbReference type="AlphaFoldDB" id="A0A6J2PTV2"/>
<accession>A0A6J2PTV2</accession>
<reference evidence="9" key="1">
    <citation type="submission" date="2025-08" db="UniProtKB">
        <authorList>
            <consortium name="RefSeq"/>
        </authorList>
    </citation>
    <scope>IDENTIFICATION</scope>
</reference>
<keyword evidence="5" id="KW-0131">Cell cycle</keyword>
<dbReference type="OrthoDB" id="121932at2759"/>
<protein>
    <submittedName>
        <fullName evidence="9">Chromosome transmission fidelity protein 8 homolog isoform X1</fullName>
    </submittedName>
</protein>
<dbReference type="InParanoid" id="A0A6J2PTV2"/>
<dbReference type="KEGG" id="cgob:115009120"/>
<evidence type="ECO:0000256" key="2">
    <source>
        <dbReference type="ARBA" id="ARBA00022705"/>
    </source>
</evidence>
<sequence length="182" mass="20515">MRTTNSFKASSICNAYKHRYPQCLFFAMNSARWKTSEATLRTFEPVVTLPDRKKGKSSVDGSSPSEWLLVELQGEMFSRHNSALTGNVMGDLLYTKEGVPVLIVGHHILYGKQVKLEKPFAVLTKQSSHLQDSHDNDNDDVTQETNQQGPTSTSYYVSALIKRKLIFKTRPKPIITNVPKKV</sequence>
<comment type="similarity">
    <text evidence="6">Belongs to the CTF8 family.</text>
</comment>
<evidence type="ECO:0000256" key="3">
    <source>
        <dbReference type="ARBA" id="ARBA00023125"/>
    </source>
</evidence>
<dbReference type="Pfam" id="PF09696">
    <property type="entry name" value="Ctf8"/>
    <property type="match status" value="1"/>
</dbReference>
<dbReference type="GO" id="GO:0003677">
    <property type="term" value="F:DNA binding"/>
    <property type="evidence" value="ECO:0007669"/>
    <property type="project" value="UniProtKB-KW"/>
</dbReference>
<evidence type="ECO:0000313" key="9">
    <source>
        <dbReference type="RefSeq" id="XP_029288751.1"/>
    </source>
</evidence>
<dbReference type="InterPro" id="IPR018607">
    <property type="entry name" value="Ctf8"/>
</dbReference>
<dbReference type="GO" id="GO:0031390">
    <property type="term" value="C:Ctf18 RFC-like complex"/>
    <property type="evidence" value="ECO:0007669"/>
    <property type="project" value="InterPro"/>
</dbReference>
<dbReference type="RefSeq" id="XP_029288751.1">
    <property type="nucleotide sequence ID" value="XM_029432891.1"/>
</dbReference>
<evidence type="ECO:0000256" key="1">
    <source>
        <dbReference type="ARBA" id="ARBA00004123"/>
    </source>
</evidence>
<keyword evidence="2" id="KW-0235">DNA replication</keyword>
<evidence type="ECO:0000256" key="4">
    <source>
        <dbReference type="ARBA" id="ARBA00023242"/>
    </source>
</evidence>
<dbReference type="GO" id="GO:0006260">
    <property type="term" value="P:DNA replication"/>
    <property type="evidence" value="ECO:0007669"/>
    <property type="project" value="UniProtKB-KW"/>
</dbReference>
<name>A0A6J2PTV2_COTGO</name>
<dbReference type="GeneID" id="115009120"/>
<gene>
    <name evidence="9" type="primary">chtf8</name>
</gene>
<organism evidence="8 9">
    <name type="scientific">Cottoperca gobio</name>
    <name type="common">Frogmouth</name>
    <name type="synonym">Aphritis gobio</name>
    <dbReference type="NCBI Taxonomy" id="56716"/>
    <lineage>
        <taxon>Eukaryota</taxon>
        <taxon>Metazoa</taxon>
        <taxon>Chordata</taxon>
        <taxon>Craniata</taxon>
        <taxon>Vertebrata</taxon>
        <taxon>Euteleostomi</taxon>
        <taxon>Actinopterygii</taxon>
        <taxon>Neopterygii</taxon>
        <taxon>Teleostei</taxon>
        <taxon>Neoteleostei</taxon>
        <taxon>Acanthomorphata</taxon>
        <taxon>Eupercaria</taxon>
        <taxon>Perciformes</taxon>
        <taxon>Notothenioidei</taxon>
        <taxon>Bovichtidae</taxon>
        <taxon>Cottoperca</taxon>
    </lineage>
</organism>
<keyword evidence="8" id="KW-1185">Reference proteome</keyword>
<dbReference type="GO" id="GO:0007064">
    <property type="term" value="P:mitotic sister chromatid cohesion"/>
    <property type="evidence" value="ECO:0007669"/>
    <property type="project" value="InterPro"/>
</dbReference>
<dbReference type="Proteomes" id="UP000504630">
    <property type="component" value="Chromosome 6"/>
</dbReference>
<dbReference type="PANTHER" id="PTHR28605:SF1">
    <property type="entry name" value="CHROMOSOME TRANSMISSION FIDELITY FACTOR 8"/>
    <property type="match status" value="1"/>
</dbReference>
<proteinExistence type="inferred from homology"/>
<evidence type="ECO:0000313" key="8">
    <source>
        <dbReference type="Proteomes" id="UP000504630"/>
    </source>
</evidence>
<dbReference type="CTD" id="54921"/>
<dbReference type="FunCoup" id="A0A6J2PTV2">
    <property type="interactions" value="840"/>
</dbReference>
<feature type="region of interest" description="Disordered" evidence="7">
    <location>
        <begin position="127"/>
        <end position="151"/>
    </location>
</feature>
<keyword evidence="4" id="KW-0539">Nucleus</keyword>
<dbReference type="PANTHER" id="PTHR28605">
    <property type="entry name" value="CTF8, CHROMOSOME TRANSMISSION FIDELITY FACTOR 8 HOMOLOG (S. CEREVISIAE)"/>
    <property type="match status" value="1"/>
</dbReference>
<evidence type="ECO:0000256" key="6">
    <source>
        <dbReference type="ARBA" id="ARBA00038447"/>
    </source>
</evidence>
<evidence type="ECO:0000256" key="5">
    <source>
        <dbReference type="ARBA" id="ARBA00023306"/>
    </source>
</evidence>
<comment type="subcellular location">
    <subcellularLocation>
        <location evidence="1">Nucleus</location>
    </subcellularLocation>
</comment>
<keyword evidence="3" id="KW-0238">DNA-binding</keyword>
<evidence type="ECO:0000256" key="7">
    <source>
        <dbReference type="SAM" id="MobiDB-lite"/>
    </source>
</evidence>